<sequence>MEDVSLREQLRIVFNHIDKDQSGTLSVSEIEDGLKMLNLGYNIDSHSAAQEIWTECSKDQNVTYEAFLEWNIKKVSQRLAHSQATTMASLFISPAFRVVNLLKSFDKYIPEAHKRELQWCIDQISSGELYSVSQLPQLTRSASLIEQDSFQIINFFSKFEKENQLEIDEDFCIRKSRDRSNSSPGIIYKRSSTLPEIDSDIEDLKFNIFDLCTRLEENRATTCRFIADKIFEKWHLFKLMSINRKTFMKFTHEIAHGYKPLPYHSALHAADVMQCCNLFLTKGGIVVSARLEAIHITGLLLSALIHDVKHPGVTNGFLESTSDALAIQYNDKSVLENFHLAEAFKTAMKDDCNIFAGLAKEEYRILRHMVIQCVLKTDMSTHADQLGSIQTRLTLEMLPSNKQLLLESLLHAADISHSLREWEVHEKWSAMIQDEFFTQGDIEKSMGREIISLFDRNKASVPRLQLGYINAVILPYFTPLLNLMPELKEMQDNIEKNRDKWASEI</sequence>
<evidence type="ECO:0000256" key="1">
    <source>
        <dbReference type="ARBA" id="ARBA00022723"/>
    </source>
</evidence>
<feature type="binding site" evidence="6">
    <location>
        <position position="307"/>
    </location>
    <ligand>
        <name>Zn(2+)</name>
        <dbReference type="ChEBI" id="CHEBI:29105"/>
        <label>1</label>
    </ligand>
</feature>
<dbReference type="GO" id="GO:0005509">
    <property type="term" value="F:calcium ion binding"/>
    <property type="evidence" value="ECO:0007669"/>
    <property type="project" value="InterPro"/>
</dbReference>
<dbReference type="GO" id="GO:0007165">
    <property type="term" value="P:signal transduction"/>
    <property type="evidence" value="ECO:0007669"/>
    <property type="project" value="InterPro"/>
</dbReference>
<feature type="domain" description="EF-hand" evidence="8">
    <location>
        <begin position="5"/>
        <end position="40"/>
    </location>
</feature>
<dbReference type="EC" id="3.1.4.-" evidence="7"/>
<comment type="caution">
    <text evidence="10">The sequence shown here is derived from an EMBL/GenBank/DDBJ whole genome shotgun (WGS) entry which is preliminary data.</text>
</comment>
<keyword evidence="1 6" id="KW-0479">Metal-binding</keyword>
<evidence type="ECO:0000313" key="11">
    <source>
        <dbReference type="Proteomes" id="UP001162131"/>
    </source>
</evidence>
<evidence type="ECO:0000256" key="2">
    <source>
        <dbReference type="ARBA" id="ARBA00022801"/>
    </source>
</evidence>
<feature type="binding site" evidence="6">
    <location>
        <position position="307"/>
    </location>
    <ligand>
        <name>Zn(2+)</name>
        <dbReference type="ChEBI" id="CHEBI:29105"/>
        <label>2</label>
    </ligand>
</feature>
<dbReference type="PROSITE" id="PS00018">
    <property type="entry name" value="EF_HAND_1"/>
    <property type="match status" value="1"/>
</dbReference>
<keyword evidence="3" id="KW-0106">Calcium</keyword>
<proteinExistence type="inferred from homology"/>
<organism evidence="10 11">
    <name type="scientific">Blepharisma stoltei</name>
    <dbReference type="NCBI Taxonomy" id="1481888"/>
    <lineage>
        <taxon>Eukaryota</taxon>
        <taxon>Sar</taxon>
        <taxon>Alveolata</taxon>
        <taxon>Ciliophora</taxon>
        <taxon>Postciliodesmatophora</taxon>
        <taxon>Heterotrichea</taxon>
        <taxon>Heterotrichida</taxon>
        <taxon>Blepharismidae</taxon>
        <taxon>Blepharisma</taxon>
    </lineage>
</organism>
<name>A0AAU9IV76_9CILI</name>
<feature type="binding site" evidence="6">
    <location>
        <position position="268"/>
    </location>
    <ligand>
        <name>Zn(2+)</name>
        <dbReference type="ChEBI" id="CHEBI:29105"/>
        <label>1</label>
    </ligand>
</feature>
<dbReference type="SUPFAM" id="SSF47473">
    <property type="entry name" value="EF-hand"/>
    <property type="match status" value="1"/>
</dbReference>
<dbReference type="Pfam" id="PF00233">
    <property type="entry name" value="PDEase_I"/>
    <property type="match status" value="1"/>
</dbReference>
<protein>
    <recommendedName>
        <fullName evidence="7">Phosphodiesterase</fullName>
        <ecNumber evidence="7">3.1.4.-</ecNumber>
    </recommendedName>
</protein>
<dbReference type="Gene3D" id="1.10.238.10">
    <property type="entry name" value="EF-hand"/>
    <property type="match status" value="1"/>
</dbReference>
<feature type="domain" description="PDEase" evidence="9">
    <location>
        <begin position="176"/>
        <end position="505"/>
    </location>
</feature>
<dbReference type="InterPro" id="IPR018247">
    <property type="entry name" value="EF_Hand_1_Ca_BS"/>
</dbReference>
<evidence type="ECO:0000256" key="3">
    <source>
        <dbReference type="ARBA" id="ARBA00022837"/>
    </source>
</evidence>
<keyword evidence="11" id="KW-1185">Reference proteome</keyword>
<dbReference type="InterPro" id="IPR023174">
    <property type="entry name" value="PDEase_CS"/>
</dbReference>
<reference evidence="10" key="1">
    <citation type="submission" date="2021-09" db="EMBL/GenBank/DDBJ databases">
        <authorList>
            <consortium name="AG Swart"/>
            <person name="Singh M."/>
            <person name="Singh A."/>
            <person name="Seah K."/>
            <person name="Emmerich C."/>
        </authorList>
    </citation>
    <scope>NUCLEOTIDE SEQUENCE</scope>
    <source>
        <strain evidence="10">ATCC30299</strain>
    </source>
</reference>
<gene>
    <name evidence="10" type="ORF">BSTOLATCC_MIC17660</name>
</gene>
<evidence type="ECO:0000256" key="6">
    <source>
        <dbReference type="PIRSR" id="PIRSR623088-3"/>
    </source>
</evidence>
<dbReference type="AlphaFoldDB" id="A0AAU9IV76"/>
<accession>A0AAU9IV76</accession>
<dbReference type="PROSITE" id="PS50222">
    <property type="entry name" value="EF_HAND_2"/>
    <property type="match status" value="1"/>
</dbReference>
<dbReference type="SMART" id="SM00471">
    <property type="entry name" value="HDc"/>
    <property type="match status" value="1"/>
</dbReference>
<evidence type="ECO:0000256" key="5">
    <source>
        <dbReference type="PIRSR" id="PIRSR623088-2"/>
    </source>
</evidence>
<feature type="binding site" evidence="6">
    <location>
        <position position="306"/>
    </location>
    <ligand>
        <name>Zn(2+)</name>
        <dbReference type="ChEBI" id="CHEBI:29105"/>
        <label>1</label>
    </ligand>
</feature>
<feature type="binding site" evidence="5">
    <location>
        <position position="307"/>
    </location>
    <ligand>
        <name>AMP</name>
        <dbReference type="ChEBI" id="CHEBI:456215"/>
    </ligand>
</feature>
<dbReference type="PROSITE" id="PS00126">
    <property type="entry name" value="PDEASE_I_1"/>
    <property type="match status" value="1"/>
</dbReference>
<keyword evidence="2 7" id="KW-0378">Hydrolase</keyword>
<dbReference type="InterPro" id="IPR002073">
    <property type="entry name" value="PDEase_catalytic_dom"/>
</dbReference>
<dbReference type="Gene3D" id="1.10.1300.10">
    <property type="entry name" value="3'5'-cyclic nucleotide phosphodiesterase, catalytic domain"/>
    <property type="match status" value="1"/>
</dbReference>
<dbReference type="PANTHER" id="PTHR11347">
    <property type="entry name" value="CYCLIC NUCLEOTIDE PHOSPHODIESTERASE"/>
    <property type="match status" value="1"/>
</dbReference>
<dbReference type="InterPro" id="IPR036971">
    <property type="entry name" value="PDEase_catalytic_dom_sf"/>
</dbReference>
<feature type="binding site" evidence="5">
    <location>
        <position position="414"/>
    </location>
    <ligand>
        <name>AMP</name>
        <dbReference type="ChEBI" id="CHEBI:456215"/>
    </ligand>
</feature>
<evidence type="ECO:0000256" key="7">
    <source>
        <dbReference type="RuleBase" id="RU363067"/>
    </source>
</evidence>
<feature type="binding site" evidence="6">
    <location>
        <position position="414"/>
    </location>
    <ligand>
        <name>Zn(2+)</name>
        <dbReference type="ChEBI" id="CHEBI:29105"/>
        <label>1</label>
    </ligand>
</feature>
<feature type="binding site" evidence="5">
    <location>
        <position position="465"/>
    </location>
    <ligand>
        <name>AMP</name>
        <dbReference type="ChEBI" id="CHEBI:456215"/>
    </ligand>
</feature>
<dbReference type="GO" id="GO:0004114">
    <property type="term" value="F:3',5'-cyclic-nucleotide phosphodiesterase activity"/>
    <property type="evidence" value="ECO:0007669"/>
    <property type="project" value="InterPro"/>
</dbReference>
<feature type="binding site" evidence="5">
    <location>
        <begin position="264"/>
        <end position="268"/>
    </location>
    <ligand>
        <name>AMP</name>
        <dbReference type="ChEBI" id="CHEBI:456215"/>
    </ligand>
</feature>
<dbReference type="SUPFAM" id="SSF109604">
    <property type="entry name" value="HD-domain/PDEase-like"/>
    <property type="match status" value="1"/>
</dbReference>
<dbReference type="PROSITE" id="PS51845">
    <property type="entry name" value="PDEASE_I_2"/>
    <property type="match status" value="1"/>
</dbReference>
<dbReference type="InterPro" id="IPR011992">
    <property type="entry name" value="EF-hand-dom_pair"/>
</dbReference>
<comment type="cofactor">
    <cofactor evidence="7">
        <name>a divalent metal cation</name>
        <dbReference type="ChEBI" id="CHEBI:60240"/>
    </cofactor>
    <text evidence="7">Binds 2 divalent metal cations per subunit. Site 1 may preferentially bind zinc ions, while site 2 has a preference for magnesium and/or manganese ions.</text>
</comment>
<dbReference type="EMBL" id="CAJZBQ010000017">
    <property type="protein sequence ID" value="CAG9317034.1"/>
    <property type="molecule type" value="Genomic_DNA"/>
</dbReference>
<comment type="similarity">
    <text evidence="7">Belongs to the cyclic nucleotide phosphodiesterase family.</text>
</comment>
<dbReference type="PRINTS" id="PR00387">
    <property type="entry name" value="PDIESTERASE1"/>
</dbReference>
<dbReference type="InterPro" id="IPR023088">
    <property type="entry name" value="PDEase"/>
</dbReference>
<evidence type="ECO:0000259" key="9">
    <source>
        <dbReference type="PROSITE" id="PS51845"/>
    </source>
</evidence>
<evidence type="ECO:0000313" key="10">
    <source>
        <dbReference type="EMBL" id="CAG9317034.1"/>
    </source>
</evidence>
<dbReference type="InterPro" id="IPR002048">
    <property type="entry name" value="EF_hand_dom"/>
</dbReference>
<feature type="active site" description="Proton donor" evidence="4">
    <location>
        <position position="264"/>
    </location>
</feature>
<evidence type="ECO:0000256" key="4">
    <source>
        <dbReference type="PIRSR" id="PIRSR623088-1"/>
    </source>
</evidence>
<evidence type="ECO:0000259" key="8">
    <source>
        <dbReference type="PROSITE" id="PS50222"/>
    </source>
</evidence>
<dbReference type="InterPro" id="IPR003607">
    <property type="entry name" value="HD/PDEase_dom"/>
</dbReference>
<dbReference type="Proteomes" id="UP001162131">
    <property type="component" value="Unassembled WGS sequence"/>
</dbReference>